<dbReference type="SUPFAM" id="SSF51735">
    <property type="entry name" value="NAD(P)-binding Rossmann-fold domains"/>
    <property type="match status" value="1"/>
</dbReference>
<comment type="similarity">
    <text evidence="1 3">Belongs to the short-chain dehydrogenases/reductases (SDR) family.</text>
</comment>
<proteinExistence type="inferred from homology"/>
<evidence type="ECO:0000313" key="5">
    <source>
        <dbReference type="Proteomes" id="UP000315522"/>
    </source>
</evidence>
<dbReference type="Gene3D" id="3.40.50.720">
    <property type="entry name" value="NAD(P)-binding Rossmann-like Domain"/>
    <property type="match status" value="1"/>
</dbReference>
<comment type="caution">
    <text evidence="4">The sequence shown here is derived from an EMBL/GenBank/DDBJ whole genome shotgun (WGS) entry which is preliminary data.</text>
</comment>
<organism evidence="4 5">
    <name type="scientific">Lachnellula willkommii</name>
    <dbReference type="NCBI Taxonomy" id="215461"/>
    <lineage>
        <taxon>Eukaryota</taxon>
        <taxon>Fungi</taxon>
        <taxon>Dikarya</taxon>
        <taxon>Ascomycota</taxon>
        <taxon>Pezizomycotina</taxon>
        <taxon>Leotiomycetes</taxon>
        <taxon>Helotiales</taxon>
        <taxon>Lachnaceae</taxon>
        <taxon>Lachnellula</taxon>
    </lineage>
</organism>
<accession>A0A559MA32</accession>
<dbReference type="PRINTS" id="PR00080">
    <property type="entry name" value="SDRFAMILY"/>
</dbReference>
<dbReference type="InterPro" id="IPR036291">
    <property type="entry name" value="NAD(P)-bd_dom_sf"/>
</dbReference>
<dbReference type="AlphaFoldDB" id="A0A559MA32"/>
<dbReference type="GO" id="GO:0016616">
    <property type="term" value="F:oxidoreductase activity, acting on the CH-OH group of donors, NAD or NADP as acceptor"/>
    <property type="evidence" value="ECO:0007669"/>
    <property type="project" value="TreeGrafter"/>
</dbReference>
<sequence>MPYPPVPINNGVNFTKTIHHDTYAAIDSATQDHSKHYVFITGASKGVGRVLALSYAKAGVAGIALAARSDLTGVEQELISAAQGAGKAIPRILKLKLDVTNWDDVESAAKETEREFGRLDILVNNAGFLSAFKPIVDSDRDEYWGNYEVNVKGVFLMCRRFVPLLLKGGEMTVVNLTSAGAHGVAYGGSGYQTTKFTLLRFTEYLMVEYGEKGVLAYCVHPGGVPSEMSIKMPEQLYKAVIVDKAELAGDTISFLTAARREWLAGRYISVNWDMLEFLGKEDEIVKGDKLKMRMTF</sequence>
<dbReference type="PANTHER" id="PTHR42760:SF37">
    <property type="entry name" value="CLAVALDEHYDE DEHYDROGENASE"/>
    <property type="match status" value="1"/>
</dbReference>
<evidence type="ECO:0000256" key="1">
    <source>
        <dbReference type="ARBA" id="ARBA00006484"/>
    </source>
</evidence>
<evidence type="ECO:0000256" key="2">
    <source>
        <dbReference type="ARBA" id="ARBA00023002"/>
    </source>
</evidence>
<dbReference type="Proteomes" id="UP000315522">
    <property type="component" value="Unassembled WGS sequence"/>
</dbReference>
<gene>
    <name evidence="4" type="primary">citE_1</name>
    <name evidence="4" type="ORF">LAWI1_G002973</name>
</gene>
<name>A0A559MA32_9HELO</name>
<evidence type="ECO:0000313" key="4">
    <source>
        <dbReference type="EMBL" id="TVY89807.1"/>
    </source>
</evidence>
<evidence type="ECO:0000256" key="3">
    <source>
        <dbReference type="RuleBase" id="RU000363"/>
    </source>
</evidence>
<protein>
    <submittedName>
        <fullName evidence="4">Short chain dehydrogenase</fullName>
    </submittedName>
</protein>
<keyword evidence="5" id="KW-1185">Reference proteome</keyword>
<dbReference type="PRINTS" id="PR00081">
    <property type="entry name" value="GDHRDH"/>
</dbReference>
<dbReference type="Pfam" id="PF00106">
    <property type="entry name" value="adh_short"/>
    <property type="match status" value="1"/>
</dbReference>
<dbReference type="PANTHER" id="PTHR42760">
    <property type="entry name" value="SHORT-CHAIN DEHYDROGENASES/REDUCTASES FAMILY MEMBER"/>
    <property type="match status" value="1"/>
</dbReference>
<dbReference type="InterPro" id="IPR002347">
    <property type="entry name" value="SDR_fam"/>
</dbReference>
<dbReference type="CDD" id="cd05233">
    <property type="entry name" value="SDR_c"/>
    <property type="match status" value="1"/>
</dbReference>
<dbReference type="EMBL" id="QGML01001095">
    <property type="protein sequence ID" value="TVY89807.1"/>
    <property type="molecule type" value="Genomic_DNA"/>
</dbReference>
<reference evidence="4 5" key="1">
    <citation type="submission" date="2018-05" db="EMBL/GenBank/DDBJ databases">
        <title>Genome sequencing and assembly of the regulated plant pathogen Lachnellula willkommii and related sister species for the development of diagnostic species identification markers.</title>
        <authorList>
            <person name="Giroux E."/>
            <person name="Bilodeau G."/>
        </authorList>
    </citation>
    <scope>NUCLEOTIDE SEQUENCE [LARGE SCALE GENOMIC DNA]</scope>
    <source>
        <strain evidence="4 5">CBS 172.35</strain>
    </source>
</reference>
<keyword evidence="2" id="KW-0560">Oxidoreductase</keyword>